<proteinExistence type="predicted"/>
<dbReference type="SUPFAM" id="SSF55315">
    <property type="entry name" value="L30e-like"/>
    <property type="match status" value="1"/>
</dbReference>
<name>A0AAD1YNS9_9LAMI</name>
<keyword evidence="4" id="KW-1185">Reference proteome</keyword>
<reference evidence="3" key="1">
    <citation type="submission" date="2023-05" db="EMBL/GenBank/DDBJ databases">
        <authorList>
            <person name="Huff M."/>
        </authorList>
    </citation>
    <scope>NUCLEOTIDE SEQUENCE</scope>
</reference>
<sequence>MVYAGKKTKKSHESINNRLALVMKSGKYTLGCKTVLKSLRNSKVYTITSGTATCGGSAPSLAAAQQGPILPSSGVSNWSIDYSRSTEDEDEEEAVRSAAINQEIKCAFEEETTVITSSAFRCLKAKKPRLVMRNFVGFKVIVLLRSVLESVL</sequence>
<dbReference type="GO" id="GO:0005840">
    <property type="term" value="C:ribosome"/>
    <property type="evidence" value="ECO:0007669"/>
    <property type="project" value="UniProtKB-KW"/>
</dbReference>
<organism evidence="3 4">
    <name type="scientific">Fraxinus pennsylvanica</name>
    <dbReference type="NCBI Taxonomy" id="56036"/>
    <lineage>
        <taxon>Eukaryota</taxon>
        <taxon>Viridiplantae</taxon>
        <taxon>Streptophyta</taxon>
        <taxon>Embryophyta</taxon>
        <taxon>Tracheophyta</taxon>
        <taxon>Spermatophyta</taxon>
        <taxon>Magnoliopsida</taxon>
        <taxon>eudicotyledons</taxon>
        <taxon>Gunneridae</taxon>
        <taxon>Pentapetalae</taxon>
        <taxon>asterids</taxon>
        <taxon>lamiids</taxon>
        <taxon>Lamiales</taxon>
        <taxon>Oleaceae</taxon>
        <taxon>Oleeae</taxon>
        <taxon>Fraxinus</taxon>
    </lineage>
</organism>
<protein>
    <submittedName>
        <fullName evidence="3">Uncharacterized protein</fullName>
    </submittedName>
</protein>
<keyword evidence="1" id="KW-0689">Ribosomal protein</keyword>
<dbReference type="InterPro" id="IPR039109">
    <property type="entry name" value="Ribosomal_eL30-like"/>
</dbReference>
<dbReference type="AlphaFoldDB" id="A0AAD1YNS9"/>
<accession>A0AAD1YNS9</accession>
<gene>
    <name evidence="3" type="ORF">FPE_LOCUS974</name>
</gene>
<keyword evidence="2" id="KW-0687">Ribonucleoprotein</keyword>
<evidence type="ECO:0000256" key="1">
    <source>
        <dbReference type="ARBA" id="ARBA00022980"/>
    </source>
</evidence>
<evidence type="ECO:0000313" key="4">
    <source>
        <dbReference type="Proteomes" id="UP000834106"/>
    </source>
</evidence>
<dbReference type="GO" id="GO:1990904">
    <property type="term" value="C:ribonucleoprotein complex"/>
    <property type="evidence" value="ECO:0007669"/>
    <property type="project" value="UniProtKB-KW"/>
</dbReference>
<dbReference type="GO" id="GO:0003723">
    <property type="term" value="F:RNA binding"/>
    <property type="evidence" value="ECO:0007669"/>
    <property type="project" value="InterPro"/>
</dbReference>
<evidence type="ECO:0000256" key="2">
    <source>
        <dbReference type="ARBA" id="ARBA00023274"/>
    </source>
</evidence>
<dbReference type="EMBL" id="OU503036">
    <property type="protein sequence ID" value="CAI9753543.1"/>
    <property type="molecule type" value="Genomic_DNA"/>
</dbReference>
<dbReference type="Gene3D" id="3.30.1330.30">
    <property type="match status" value="1"/>
</dbReference>
<dbReference type="Proteomes" id="UP000834106">
    <property type="component" value="Chromosome 1"/>
</dbReference>
<dbReference type="PANTHER" id="PTHR11449">
    <property type="entry name" value="RIBOSOMAL PROTEIN L30"/>
    <property type="match status" value="1"/>
</dbReference>
<evidence type="ECO:0000313" key="3">
    <source>
        <dbReference type="EMBL" id="CAI9753543.1"/>
    </source>
</evidence>
<dbReference type="InterPro" id="IPR029064">
    <property type="entry name" value="Ribosomal_eL30-like_sf"/>
</dbReference>